<feature type="non-terminal residue" evidence="2">
    <location>
        <position position="1"/>
    </location>
</feature>
<evidence type="ECO:0000313" key="3">
    <source>
        <dbReference type="Proteomes" id="UP000708208"/>
    </source>
</evidence>
<protein>
    <submittedName>
        <fullName evidence="2">Uncharacterized protein</fullName>
    </submittedName>
</protein>
<keyword evidence="3" id="KW-1185">Reference proteome</keyword>
<comment type="caution">
    <text evidence="2">The sequence shown here is derived from an EMBL/GenBank/DDBJ whole genome shotgun (WGS) entry which is preliminary data.</text>
</comment>
<organism evidence="2 3">
    <name type="scientific">Allacma fusca</name>
    <dbReference type="NCBI Taxonomy" id="39272"/>
    <lineage>
        <taxon>Eukaryota</taxon>
        <taxon>Metazoa</taxon>
        <taxon>Ecdysozoa</taxon>
        <taxon>Arthropoda</taxon>
        <taxon>Hexapoda</taxon>
        <taxon>Collembola</taxon>
        <taxon>Symphypleona</taxon>
        <taxon>Sminthuridae</taxon>
        <taxon>Allacma</taxon>
    </lineage>
</organism>
<proteinExistence type="predicted"/>
<accession>A0A8J2KP08</accession>
<name>A0A8J2KP08_9HEXA</name>
<reference evidence="2" key="1">
    <citation type="submission" date="2021-06" db="EMBL/GenBank/DDBJ databases">
        <authorList>
            <person name="Hodson N. C."/>
            <person name="Mongue J. A."/>
            <person name="Jaron S. K."/>
        </authorList>
    </citation>
    <scope>NUCLEOTIDE SEQUENCE</scope>
</reference>
<dbReference type="EMBL" id="CAJVCH010375182">
    <property type="protein sequence ID" value="CAG7816654.1"/>
    <property type="molecule type" value="Genomic_DNA"/>
</dbReference>
<feature type="compositionally biased region" description="Polar residues" evidence="1">
    <location>
        <begin position="54"/>
        <end position="67"/>
    </location>
</feature>
<dbReference type="Proteomes" id="UP000708208">
    <property type="component" value="Unassembled WGS sequence"/>
</dbReference>
<gene>
    <name evidence="2" type="ORF">AFUS01_LOCUS27266</name>
</gene>
<dbReference type="AlphaFoldDB" id="A0A8J2KP08"/>
<evidence type="ECO:0000256" key="1">
    <source>
        <dbReference type="SAM" id="MobiDB-lite"/>
    </source>
</evidence>
<evidence type="ECO:0000313" key="2">
    <source>
        <dbReference type="EMBL" id="CAG7816654.1"/>
    </source>
</evidence>
<feature type="region of interest" description="Disordered" evidence="1">
    <location>
        <begin position="42"/>
        <end position="67"/>
    </location>
</feature>
<sequence length="67" mass="8171">MGNVFSQRNRTVGQCRRVQIIPKNMTNTRTHRKREIIYHLDRTTNQKTHRRSRMNQVNTISHQRTIR</sequence>